<dbReference type="OrthoDB" id="1900964at2759"/>
<gene>
    <name evidence="2" type="ORF">KP509_14G001400</name>
</gene>
<accession>A0A8T2T6Y9</accession>
<sequence length="266" mass="30043">MTLQAALRHLPRAGLQGSVFFITGSPAGSSDQLERAQLLCGQSKRAPFKQQTVCSSRNPGHPRAPIWRGRLLSNESLRAVQELKRASSRGDDDRLRSVLKNRVARLLKFDLIAVLNELQRQNECDLAWMVFDIVQKEFWYKPDEELFLNLVVTMARNKRIEDIEKVYELATSEGLKPQAGFYMEIIRAQLAAGNVHKAIKVYEQLRDAGYPPNPALGNLQKAIERTGDIELANALKQIIHAEKNYLETNGEEDEAIDEELTNASVF</sequence>
<dbReference type="OMA" id="TIRCGAR"/>
<protein>
    <recommendedName>
        <fullName evidence="4">Pentatricopeptide repeat-containing protein</fullName>
    </recommendedName>
</protein>
<organism evidence="2 3">
    <name type="scientific">Ceratopteris richardii</name>
    <name type="common">Triangle waterfern</name>
    <dbReference type="NCBI Taxonomy" id="49495"/>
    <lineage>
        <taxon>Eukaryota</taxon>
        <taxon>Viridiplantae</taxon>
        <taxon>Streptophyta</taxon>
        <taxon>Embryophyta</taxon>
        <taxon>Tracheophyta</taxon>
        <taxon>Polypodiopsida</taxon>
        <taxon>Polypodiidae</taxon>
        <taxon>Polypodiales</taxon>
        <taxon>Pteridineae</taxon>
        <taxon>Pteridaceae</taxon>
        <taxon>Parkerioideae</taxon>
        <taxon>Ceratopteris</taxon>
    </lineage>
</organism>
<keyword evidence="3" id="KW-1185">Reference proteome</keyword>
<dbReference type="InterPro" id="IPR044795">
    <property type="entry name" value="THA8L-like"/>
</dbReference>
<dbReference type="AlphaFoldDB" id="A0A8T2T6Y9"/>
<dbReference type="InterPro" id="IPR011990">
    <property type="entry name" value="TPR-like_helical_dom_sf"/>
</dbReference>
<keyword evidence="1" id="KW-0677">Repeat</keyword>
<dbReference type="Proteomes" id="UP000825935">
    <property type="component" value="Chromosome 14"/>
</dbReference>
<dbReference type="PANTHER" id="PTHR46870">
    <property type="entry name" value="PROTEIN THYLAKOID ASSEMBLY 8-LIKE, CHLOROPLASTIC"/>
    <property type="match status" value="1"/>
</dbReference>
<evidence type="ECO:0000313" key="2">
    <source>
        <dbReference type="EMBL" id="KAH7414601.1"/>
    </source>
</evidence>
<dbReference type="Gene3D" id="1.25.40.10">
    <property type="entry name" value="Tetratricopeptide repeat domain"/>
    <property type="match status" value="1"/>
</dbReference>
<name>A0A8T2T6Y9_CERRI</name>
<dbReference type="InterPro" id="IPR002885">
    <property type="entry name" value="PPR_rpt"/>
</dbReference>
<proteinExistence type="predicted"/>
<reference evidence="2" key="1">
    <citation type="submission" date="2021-08" db="EMBL/GenBank/DDBJ databases">
        <title>WGS assembly of Ceratopteris richardii.</title>
        <authorList>
            <person name="Marchant D.B."/>
            <person name="Chen G."/>
            <person name="Jenkins J."/>
            <person name="Shu S."/>
            <person name="Leebens-Mack J."/>
            <person name="Grimwood J."/>
            <person name="Schmutz J."/>
            <person name="Soltis P."/>
            <person name="Soltis D."/>
            <person name="Chen Z.-H."/>
        </authorList>
    </citation>
    <scope>NUCLEOTIDE SEQUENCE</scope>
    <source>
        <strain evidence="2">Whitten #5841</strain>
        <tissue evidence="2">Leaf</tissue>
    </source>
</reference>
<evidence type="ECO:0000313" key="3">
    <source>
        <dbReference type="Proteomes" id="UP000825935"/>
    </source>
</evidence>
<evidence type="ECO:0008006" key="4">
    <source>
        <dbReference type="Google" id="ProtNLM"/>
    </source>
</evidence>
<dbReference type="NCBIfam" id="TIGR00756">
    <property type="entry name" value="PPR"/>
    <property type="match status" value="1"/>
</dbReference>
<evidence type="ECO:0000256" key="1">
    <source>
        <dbReference type="ARBA" id="ARBA00022737"/>
    </source>
</evidence>
<comment type="caution">
    <text evidence="2">The sequence shown here is derived from an EMBL/GenBank/DDBJ whole genome shotgun (WGS) entry which is preliminary data.</text>
</comment>
<dbReference type="PANTHER" id="PTHR46870:SF2">
    <property type="entry name" value="PROTEIN THYLAKOID ASSEMBLY 8-LIKE, CHLOROPLASTIC"/>
    <property type="match status" value="1"/>
</dbReference>
<dbReference type="EMBL" id="CM035419">
    <property type="protein sequence ID" value="KAH7414601.1"/>
    <property type="molecule type" value="Genomic_DNA"/>
</dbReference>